<dbReference type="GO" id="GO:0030896">
    <property type="term" value="C:checkpoint clamp complex"/>
    <property type="evidence" value="ECO:0007669"/>
    <property type="project" value="TreeGrafter"/>
</dbReference>
<gene>
    <name evidence="6" type="ORF">KUCA_T00003025001</name>
</gene>
<dbReference type="InterPro" id="IPR046938">
    <property type="entry name" value="DNA_clamp_sf"/>
</dbReference>
<evidence type="ECO:0008006" key="8">
    <source>
        <dbReference type="Google" id="ProtNLM"/>
    </source>
</evidence>
<evidence type="ECO:0000256" key="5">
    <source>
        <dbReference type="ARBA" id="ARBA00023242"/>
    </source>
</evidence>
<dbReference type="Gene3D" id="3.70.10.10">
    <property type="match status" value="1"/>
</dbReference>
<dbReference type="RefSeq" id="XP_022459044.1">
    <property type="nucleotide sequence ID" value="XM_022603327.1"/>
</dbReference>
<evidence type="ECO:0000313" key="7">
    <source>
        <dbReference type="Proteomes" id="UP000019384"/>
    </source>
</evidence>
<dbReference type="EMBL" id="HG793127">
    <property type="protein sequence ID" value="CDK27048.1"/>
    <property type="molecule type" value="Genomic_DNA"/>
</dbReference>
<dbReference type="PANTHER" id="PTHR10870:SF0">
    <property type="entry name" value="CELL CYCLE CHECKPOINT PROTEIN RAD1"/>
    <property type="match status" value="1"/>
</dbReference>
<reference evidence="6" key="1">
    <citation type="submission" date="2013-12" db="EMBL/GenBank/DDBJ databases">
        <authorList>
            <person name="Genoscope - CEA"/>
        </authorList>
    </citation>
    <scope>NUCLEOTIDE SEQUENCE</scope>
    <source>
        <strain evidence="6">CBS 1993</strain>
    </source>
</reference>
<accession>W6MLQ5</accession>
<keyword evidence="7" id="KW-1185">Reference proteome</keyword>
<proteinExistence type="inferred from homology"/>
<dbReference type="AlphaFoldDB" id="W6MLQ5"/>
<comment type="similarity">
    <text evidence="2">Belongs to the rad1 family.</text>
</comment>
<dbReference type="Proteomes" id="UP000019384">
    <property type="component" value="Unassembled WGS sequence"/>
</dbReference>
<dbReference type="Pfam" id="PF02144">
    <property type="entry name" value="Rad1"/>
    <property type="match status" value="1"/>
</dbReference>
<dbReference type="GO" id="GO:0006281">
    <property type="term" value="P:DNA repair"/>
    <property type="evidence" value="ECO:0007669"/>
    <property type="project" value="UniProtKB-KW"/>
</dbReference>
<dbReference type="GO" id="GO:0000077">
    <property type="term" value="P:DNA damage checkpoint signaling"/>
    <property type="evidence" value="ECO:0007669"/>
    <property type="project" value="InterPro"/>
</dbReference>
<reference evidence="6" key="2">
    <citation type="submission" date="2014-02" db="EMBL/GenBank/DDBJ databases">
        <title>Complete DNA sequence of /Kuraishia capsulata/ illustrates novel genomic features among budding yeasts (/Saccharomycotina/).</title>
        <authorList>
            <person name="Morales L."/>
            <person name="Noel B."/>
            <person name="Porcel B."/>
            <person name="Marcet-Houben M."/>
            <person name="Hullo M-F."/>
            <person name="Sacerdot C."/>
            <person name="Tekaia F."/>
            <person name="Leh-Louis V."/>
            <person name="Despons L."/>
            <person name="Khanna V."/>
            <person name="Aury J-M."/>
            <person name="Barbe V."/>
            <person name="Couloux A."/>
            <person name="Labadie K."/>
            <person name="Pelletier E."/>
            <person name="Souciet J-L."/>
            <person name="Boekhout T."/>
            <person name="Gabaldon T."/>
            <person name="Wincker P."/>
            <person name="Dujon B."/>
        </authorList>
    </citation>
    <scope>NUCLEOTIDE SEQUENCE</scope>
    <source>
        <strain evidence="6">CBS 1993</strain>
    </source>
</reference>
<dbReference type="STRING" id="1382522.W6MLQ5"/>
<evidence type="ECO:0000256" key="3">
    <source>
        <dbReference type="ARBA" id="ARBA00022763"/>
    </source>
</evidence>
<sequence length="363" mass="40827">MSYDDRVLFSATTNALSHFADLVNAIAVTNSTMEVLVTPRGLMFKTTERGVFEISTLLEPGFFKNFDLITTDQPIRVFLDMDSFIESVNLANTMAAASESSGETVQCTFSYHHIGDPFIVTFEDDQILERVEFMIISDTGLENEDSTDSAITGENQGDYFQIDPSRLCLDMMLDSAMLYGILKDLKEVKTEQIYLYCAIEDDNPRVVFVSKGEVGYSRMTLPNINNALKEMAIYRDERPTTEDSVSTFYSFESFSKILRTASLATTIKFKIDTDGRTVMSLLITNTKSSITTVIEFKVLQTSDLNHDASMINNTFMTRLVSKEQKVSTSRHSNTAGTQLETLVNVERAQHRRTESGQDLPLFL</sequence>
<keyword evidence="5" id="KW-0539">Nucleus</keyword>
<evidence type="ECO:0000256" key="1">
    <source>
        <dbReference type="ARBA" id="ARBA00004123"/>
    </source>
</evidence>
<comment type="subcellular location">
    <subcellularLocation>
        <location evidence="1">Nucleus</location>
    </subcellularLocation>
</comment>
<keyword evidence="3" id="KW-0227">DNA damage</keyword>
<dbReference type="InterPro" id="IPR003021">
    <property type="entry name" value="Rad1_Rec1_Rad17"/>
</dbReference>
<protein>
    <recommendedName>
        <fullName evidence="8">DNA damage checkpoint control protein RAD17</fullName>
    </recommendedName>
</protein>
<dbReference type="GeneID" id="34520432"/>
<keyword evidence="4" id="KW-0234">DNA repair</keyword>
<dbReference type="HOGENOM" id="CLU_763049_0_0_1"/>
<evidence type="ECO:0000256" key="2">
    <source>
        <dbReference type="ARBA" id="ARBA00010991"/>
    </source>
</evidence>
<organism evidence="6 7">
    <name type="scientific">Kuraishia capsulata CBS 1993</name>
    <dbReference type="NCBI Taxonomy" id="1382522"/>
    <lineage>
        <taxon>Eukaryota</taxon>
        <taxon>Fungi</taxon>
        <taxon>Dikarya</taxon>
        <taxon>Ascomycota</taxon>
        <taxon>Saccharomycotina</taxon>
        <taxon>Pichiomycetes</taxon>
        <taxon>Pichiales</taxon>
        <taxon>Pichiaceae</taxon>
        <taxon>Kuraishia</taxon>
    </lineage>
</organism>
<dbReference type="PANTHER" id="PTHR10870">
    <property type="entry name" value="CELL CYCLE CHECKPOINT PROTEIN RAD1"/>
    <property type="match status" value="1"/>
</dbReference>
<evidence type="ECO:0000313" key="6">
    <source>
        <dbReference type="EMBL" id="CDK27048.1"/>
    </source>
</evidence>
<name>W6MLQ5_9ASCO</name>
<evidence type="ECO:0000256" key="4">
    <source>
        <dbReference type="ARBA" id="ARBA00023204"/>
    </source>
</evidence>
<dbReference type="SUPFAM" id="SSF55979">
    <property type="entry name" value="DNA clamp"/>
    <property type="match status" value="1"/>
</dbReference>
<dbReference type="OrthoDB" id="337581at2759"/>